<dbReference type="InterPro" id="IPR003661">
    <property type="entry name" value="HisK_dim/P_dom"/>
</dbReference>
<evidence type="ECO:0000256" key="6">
    <source>
        <dbReference type="ARBA" id="ARBA00022679"/>
    </source>
</evidence>
<evidence type="ECO:0000313" key="17">
    <source>
        <dbReference type="EMBL" id="MFC7062626.1"/>
    </source>
</evidence>
<dbReference type="SUPFAM" id="SSF55874">
    <property type="entry name" value="ATPase domain of HSP90 chaperone/DNA topoisomerase II/histidine kinase"/>
    <property type="match status" value="1"/>
</dbReference>
<dbReference type="InterPro" id="IPR005467">
    <property type="entry name" value="His_kinase_dom"/>
</dbReference>
<evidence type="ECO:0000256" key="11">
    <source>
        <dbReference type="ARBA" id="ARBA00022989"/>
    </source>
</evidence>
<dbReference type="CDD" id="cd06225">
    <property type="entry name" value="HAMP"/>
    <property type="match status" value="1"/>
</dbReference>
<dbReference type="Pfam" id="PF00512">
    <property type="entry name" value="HisKA"/>
    <property type="match status" value="1"/>
</dbReference>
<protein>
    <recommendedName>
        <fullName evidence="3">histidine kinase</fullName>
        <ecNumber evidence="3">2.7.13.3</ecNumber>
    </recommendedName>
</protein>
<evidence type="ECO:0000256" key="10">
    <source>
        <dbReference type="ARBA" id="ARBA00022840"/>
    </source>
</evidence>
<feature type="transmembrane region" description="Helical" evidence="14">
    <location>
        <begin position="17"/>
        <end position="36"/>
    </location>
</feature>
<dbReference type="EMBL" id="JBHSZV010000031">
    <property type="protein sequence ID" value="MFC7062626.1"/>
    <property type="molecule type" value="Genomic_DNA"/>
</dbReference>
<evidence type="ECO:0000256" key="2">
    <source>
        <dbReference type="ARBA" id="ARBA00004651"/>
    </source>
</evidence>
<proteinExistence type="predicted"/>
<dbReference type="SMART" id="SM00387">
    <property type="entry name" value="HATPase_c"/>
    <property type="match status" value="1"/>
</dbReference>
<evidence type="ECO:0000256" key="5">
    <source>
        <dbReference type="ARBA" id="ARBA00022553"/>
    </source>
</evidence>
<dbReference type="InterPro" id="IPR003594">
    <property type="entry name" value="HATPase_dom"/>
</dbReference>
<keyword evidence="4" id="KW-1003">Cell membrane</keyword>
<dbReference type="Gene3D" id="6.10.340.10">
    <property type="match status" value="1"/>
</dbReference>
<comment type="catalytic activity">
    <reaction evidence="1">
        <text>ATP + protein L-histidine = ADP + protein N-phospho-L-histidine.</text>
        <dbReference type="EC" id="2.7.13.3"/>
    </reaction>
</comment>
<evidence type="ECO:0000256" key="12">
    <source>
        <dbReference type="ARBA" id="ARBA00023012"/>
    </source>
</evidence>
<dbReference type="SMART" id="SM00304">
    <property type="entry name" value="HAMP"/>
    <property type="match status" value="1"/>
</dbReference>
<dbReference type="PROSITE" id="PS50109">
    <property type="entry name" value="HIS_KIN"/>
    <property type="match status" value="1"/>
</dbReference>
<keyword evidence="12" id="KW-0902">Two-component regulatory system</keyword>
<evidence type="ECO:0000256" key="8">
    <source>
        <dbReference type="ARBA" id="ARBA00022741"/>
    </source>
</evidence>
<dbReference type="Proteomes" id="UP001596410">
    <property type="component" value="Unassembled WGS sequence"/>
</dbReference>
<feature type="domain" description="HAMP" evidence="16">
    <location>
        <begin position="191"/>
        <end position="245"/>
    </location>
</feature>
<keyword evidence="10 17" id="KW-0067">ATP-binding</keyword>
<evidence type="ECO:0000256" key="3">
    <source>
        <dbReference type="ARBA" id="ARBA00012438"/>
    </source>
</evidence>
<dbReference type="InterPro" id="IPR036097">
    <property type="entry name" value="HisK_dim/P_sf"/>
</dbReference>
<keyword evidence="13 14" id="KW-0472">Membrane</keyword>
<dbReference type="Pfam" id="PF02518">
    <property type="entry name" value="HATPase_c"/>
    <property type="match status" value="1"/>
</dbReference>
<organism evidence="17 18">
    <name type="scientific">Halobacillus seohaensis</name>
    <dbReference type="NCBI Taxonomy" id="447421"/>
    <lineage>
        <taxon>Bacteria</taxon>
        <taxon>Bacillati</taxon>
        <taxon>Bacillota</taxon>
        <taxon>Bacilli</taxon>
        <taxon>Bacillales</taxon>
        <taxon>Bacillaceae</taxon>
        <taxon>Halobacillus</taxon>
    </lineage>
</organism>
<keyword evidence="5" id="KW-0597">Phosphoprotein</keyword>
<keyword evidence="6" id="KW-0808">Transferase</keyword>
<dbReference type="GO" id="GO:0005524">
    <property type="term" value="F:ATP binding"/>
    <property type="evidence" value="ECO:0007669"/>
    <property type="project" value="UniProtKB-KW"/>
</dbReference>
<dbReference type="Gene3D" id="3.30.565.10">
    <property type="entry name" value="Histidine kinase-like ATPase, C-terminal domain"/>
    <property type="match status" value="1"/>
</dbReference>
<dbReference type="InterPro" id="IPR003660">
    <property type="entry name" value="HAMP_dom"/>
</dbReference>
<keyword evidence="11 14" id="KW-1133">Transmembrane helix</keyword>
<dbReference type="EC" id="2.7.13.3" evidence="3"/>
<dbReference type="InterPro" id="IPR050398">
    <property type="entry name" value="HssS/ArlS-like"/>
</dbReference>
<evidence type="ECO:0000256" key="13">
    <source>
        <dbReference type="ARBA" id="ARBA00023136"/>
    </source>
</evidence>
<dbReference type="SUPFAM" id="SSF158472">
    <property type="entry name" value="HAMP domain-like"/>
    <property type="match status" value="1"/>
</dbReference>
<evidence type="ECO:0000256" key="4">
    <source>
        <dbReference type="ARBA" id="ARBA00022475"/>
    </source>
</evidence>
<dbReference type="Gene3D" id="1.10.287.130">
    <property type="match status" value="1"/>
</dbReference>
<dbReference type="InterPro" id="IPR004358">
    <property type="entry name" value="Sig_transdc_His_kin-like_C"/>
</dbReference>
<dbReference type="SMART" id="SM00388">
    <property type="entry name" value="HisKA"/>
    <property type="match status" value="1"/>
</dbReference>
<dbReference type="PROSITE" id="PS50885">
    <property type="entry name" value="HAMP"/>
    <property type="match status" value="1"/>
</dbReference>
<feature type="domain" description="Histidine kinase" evidence="15">
    <location>
        <begin position="253"/>
        <end position="469"/>
    </location>
</feature>
<name>A0ABW2ENX3_9BACI</name>
<dbReference type="CDD" id="cd00075">
    <property type="entry name" value="HATPase"/>
    <property type="match status" value="1"/>
</dbReference>
<dbReference type="PANTHER" id="PTHR45528:SF1">
    <property type="entry name" value="SENSOR HISTIDINE KINASE CPXA"/>
    <property type="match status" value="1"/>
</dbReference>
<gene>
    <name evidence="17" type="ORF">ACFQIC_12240</name>
</gene>
<dbReference type="Pfam" id="PF00672">
    <property type="entry name" value="HAMP"/>
    <property type="match status" value="1"/>
</dbReference>
<evidence type="ECO:0000313" key="18">
    <source>
        <dbReference type="Proteomes" id="UP001596410"/>
    </source>
</evidence>
<dbReference type="RefSeq" id="WP_204707089.1">
    <property type="nucleotide sequence ID" value="NZ_JBHSZV010000031.1"/>
</dbReference>
<sequence length="469" mass="53798">MFTDKKIPLQRYWTTRYVWTLVVGLLVIGLISAIWIRHQTLENRLSMMEFVAEQTAGRLVNDGRVKPNKEEDIFVQGREDFMNMNSRPNLYVVDQEGKVLFQERPAGQNAPHSFTASLLDEQGSVQKVDALSETFYLVKKPIEINSTMLGWVIVTESKKNLTTVDQEYWQLSLMLVSLALLGWLAIYFLSRRLSKPIKGVAQAARELQAGNYGFHIQSEDVREEEIYDLIQSFQEMSYKLKRLEELRSQLLAGVTHELKTPVTSISGMLRAVKDGIVEKEEAEEFIDISLKETEKLERMVLDLLAFNTFAANSFPLAKEVQSINRTVKDAVHRWEVGQEREERIHLSLHLLPEEIEIRVDPMRFQQIMTNLLNNASHAMEGEGKIFIRLHSEQGKIDIDVEDTGTGIKEEEKDFIFERFYRGEDKKYKTGGLGLGLPFSKMIAKSLGGDLILYESSSRGTVFRITLPKQ</sequence>
<accession>A0ABW2ENX3</accession>
<dbReference type="SUPFAM" id="SSF47384">
    <property type="entry name" value="Homodimeric domain of signal transducing histidine kinase"/>
    <property type="match status" value="1"/>
</dbReference>
<evidence type="ECO:0000256" key="14">
    <source>
        <dbReference type="SAM" id="Phobius"/>
    </source>
</evidence>
<keyword evidence="9" id="KW-0418">Kinase</keyword>
<keyword evidence="7 14" id="KW-0812">Transmembrane</keyword>
<reference evidence="18" key="1">
    <citation type="journal article" date="2019" name="Int. J. Syst. Evol. Microbiol.">
        <title>The Global Catalogue of Microorganisms (GCM) 10K type strain sequencing project: providing services to taxonomists for standard genome sequencing and annotation.</title>
        <authorList>
            <consortium name="The Broad Institute Genomics Platform"/>
            <consortium name="The Broad Institute Genome Sequencing Center for Infectious Disease"/>
            <person name="Wu L."/>
            <person name="Ma J."/>
        </authorList>
    </citation>
    <scope>NUCLEOTIDE SEQUENCE [LARGE SCALE GENOMIC DNA]</scope>
    <source>
        <strain evidence="18">CGMCC 4.1621</strain>
    </source>
</reference>
<feature type="transmembrane region" description="Helical" evidence="14">
    <location>
        <begin position="168"/>
        <end position="189"/>
    </location>
</feature>
<dbReference type="InterPro" id="IPR036890">
    <property type="entry name" value="HATPase_C_sf"/>
</dbReference>
<evidence type="ECO:0000256" key="9">
    <source>
        <dbReference type="ARBA" id="ARBA00022777"/>
    </source>
</evidence>
<keyword evidence="8" id="KW-0547">Nucleotide-binding</keyword>
<dbReference type="CDD" id="cd00082">
    <property type="entry name" value="HisKA"/>
    <property type="match status" value="1"/>
</dbReference>
<dbReference type="PRINTS" id="PR00344">
    <property type="entry name" value="BCTRLSENSOR"/>
</dbReference>
<evidence type="ECO:0000256" key="7">
    <source>
        <dbReference type="ARBA" id="ARBA00022692"/>
    </source>
</evidence>
<comment type="caution">
    <text evidence="17">The sequence shown here is derived from an EMBL/GenBank/DDBJ whole genome shotgun (WGS) entry which is preliminary data.</text>
</comment>
<comment type="subcellular location">
    <subcellularLocation>
        <location evidence="2">Cell membrane</location>
        <topology evidence="2">Multi-pass membrane protein</topology>
    </subcellularLocation>
</comment>
<evidence type="ECO:0000259" key="15">
    <source>
        <dbReference type="PROSITE" id="PS50109"/>
    </source>
</evidence>
<evidence type="ECO:0000259" key="16">
    <source>
        <dbReference type="PROSITE" id="PS50885"/>
    </source>
</evidence>
<evidence type="ECO:0000256" key="1">
    <source>
        <dbReference type="ARBA" id="ARBA00000085"/>
    </source>
</evidence>
<keyword evidence="18" id="KW-1185">Reference proteome</keyword>
<dbReference type="PANTHER" id="PTHR45528">
    <property type="entry name" value="SENSOR HISTIDINE KINASE CPXA"/>
    <property type="match status" value="1"/>
</dbReference>